<protein>
    <recommendedName>
        <fullName evidence="3">Tape measure protein N-terminal domain-containing protein</fullName>
    </recommendedName>
</protein>
<dbReference type="STRING" id="1395513.P343_12615"/>
<feature type="transmembrane region" description="Helical" evidence="2">
    <location>
        <begin position="565"/>
        <end position="591"/>
    </location>
</feature>
<evidence type="ECO:0000256" key="2">
    <source>
        <dbReference type="SAM" id="Phobius"/>
    </source>
</evidence>
<dbReference type="OrthoDB" id="28713at2"/>
<feature type="domain" description="Tape measure protein N-terminal" evidence="3">
    <location>
        <begin position="216"/>
        <end position="370"/>
    </location>
</feature>
<dbReference type="EMBL" id="AWTC01000013">
    <property type="protein sequence ID" value="EST11256.1"/>
    <property type="molecule type" value="Genomic_DNA"/>
</dbReference>
<gene>
    <name evidence="4" type="ORF">P343_12615</name>
</gene>
<evidence type="ECO:0000313" key="4">
    <source>
        <dbReference type="EMBL" id="EST11256.1"/>
    </source>
</evidence>
<dbReference type="Proteomes" id="UP000018296">
    <property type="component" value="Unassembled WGS sequence"/>
</dbReference>
<keyword evidence="5" id="KW-1185">Reference proteome</keyword>
<keyword evidence="2" id="KW-0472">Membrane</keyword>
<evidence type="ECO:0000256" key="1">
    <source>
        <dbReference type="SAM" id="MobiDB-lite"/>
    </source>
</evidence>
<feature type="region of interest" description="Disordered" evidence="1">
    <location>
        <begin position="1151"/>
        <end position="1198"/>
    </location>
</feature>
<dbReference type="Pfam" id="PF20155">
    <property type="entry name" value="TMP_3"/>
    <property type="match status" value="1"/>
</dbReference>
<dbReference type="InterPro" id="IPR013491">
    <property type="entry name" value="Tape_meas_N"/>
</dbReference>
<feature type="transmembrane region" description="Helical" evidence="2">
    <location>
        <begin position="598"/>
        <end position="619"/>
    </location>
</feature>
<reference evidence="4 5" key="1">
    <citation type="journal article" date="2013" name="Genome Announc.">
        <title>Genome Sequence of Sporolactobacillus laevolacticus DSM442, an Efficient Polymer-Grade D-Lactate Producer from Agricultural Waste Cottonseed as a Nitrogen Source.</title>
        <authorList>
            <person name="Wang H."/>
            <person name="Wang L."/>
            <person name="Ju J."/>
            <person name="Yu B."/>
            <person name="Ma Y."/>
        </authorList>
    </citation>
    <scope>NUCLEOTIDE SEQUENCE [LARGE SCALE GENOMIC DNA]</scope>
    <source>
        <strain evidence="4 5">DSM 442</strain>
    </source>
</reference>
<comment type="caution">
    <text evidence="4">The sequence shown here is derived from an EMBL/GenBank/DDBJ whole genome shotgun (WGS) entry which is preliminary data.</text>
</comment>
<accession>V6IXA5</accession>
<organism evidence="4 5">
    <name type="scientific">Sporolactobacillus laevolacticus DSM 442</name>
    <dbReference type="NCBI Taxonomy" id="1395513"/>
    <lineage>
        <taxon>Bacteria</taxon>
        <taxon>Bacillati</taxon>
        <taxon>Bacillota</taxon>
        <taxon>Bacilli</taxon>
        <taxon>Bacillales</taxon>
        <taxon>Sporolactobacillaceae</taxon>
        <taxon>Sporolactobacillus</taxon>
    </lineage>
</organism>
<dbReference type="RefSeq" id="WP_023510764.1">
    <property type="nucleotide sequence ID" value="NZ_AWTC01000013.1"/>
</dbReference>
<proteinExistence type="predicted"/>
<sequence>MSDGQVVIDVQLGDKSKIQSDAKVINEILKVLGISAGDQMDKNFTKNAKSVDNQAKQTSDKVKSAFKEPVVQKISTKDEATGTVKQIADKMLTISKQTADKISNDFKGAFEDGPGIWRTQQGELISLSNAAKHYGVSVSDLKTIFKQSSSSAEDNASKMGKLRSALSRVNDTTEKTKHAWLSMKDVIAGTMIGMAAVKAFDVVKDKVKELIGLGAEYNKEQQVMLASWTTLAGSATKGQQMVDMINKLTVKTGQATNTTDELAQAFYHLHSNAKEAELMTHAMENMGDTVHLSGAQLTNVTNDMVHGLATGKMTLEMLNQVESYFPMLSEKMAEHFAGNKKLIAEQFKSMLDSGEITKKKYKNLMLEIKGAGSPTADASKAIFRQMVGAGGISAQEFIQQFEKLGNKTYGMAADNMMKTMWGMERIVKARVPALMGDFEKPFMNTKSGLFGAISKWMNSKESDKEFRRMGEAAEEGTNTIIKAFGKVFGSKSVASSMRTFTDDATKGIKSFSNYIASHAKDIAHFFGEVKETGIASFKLLGDVFKITATLLKPLVKLIASDPKDFAAFALGIMTVIKAMKLWGIISAALNLSLEATPIGWIITGIGLLVIAVSELVIHWKSVKKFFGGLGDWFKDKWGEVSKNTSQFVSGMKKHWDSMADSIANKNSWLNKHTNGVFSDLFSGVKKTMKSGYNVLQDYTDTWGDIIHGRWSKVGGDIKKLSGDSMKTAKNYFNTGYKVLNDLTGGWLNKTVKWFEQLPGKIGKALHNGWKNVEKGAVDIGNGMVSGIGKGVNGVIKGIDWVLEKVDAPTIKPWKVPKFATGGKAFGLSIVGEAGKNELIRHSDGQVEMSPNTATLYNFTDPVDILGGDATEALLGSMPKMFAKGTWIGSAMDFVKGGWNSIAKGAEGFWNEVTHPAKLLNTAIAKFTNLSGLSPNIAKMAEGTVKTVASDAVNWVKKQLMGSADNPSGSKIDRWKPVIERAAGMSGIKLDGSGMSAIINRIKKESGGDPTVLQKVQDVNSRAGHPAIGLLQYIPSTFSHWERKGHTNIRSGLDQLLAMFNDSHWLSDINMPGGWGPTGAKRYAKGTTSLTNFFPKYANGTAAIQKARFNYSMGHIGTSTYIKELESIEKRYKLTAAQHRSVLLSIHAAEKKMSSERESASKKAESSAKKRENEAKRRQHERETAAKKRETARQKSYRNQIENIETKYKTGKISRSKYVADLKEIEKHHKLNSDLVRKINTDISNSQKQFTTAQNTLNKDIASAATTYANKVKSINIDLTNKIKSINSDLQNNIKTLQDQYNSDLSSKQSDIYGGIFDNNSGSVTYKQDLTHQMQESLHDLQAYQSDMASLSDKLPSSMMDELKAAGIGAESQIHAITTMSDAELRTYVDMWNQRHQISNDEAAKELQIEKDSTDAQIAAAQASAQAEIDAAKKSADKQLQDAKNTFVAKLKSLKSVKKAGMSLGKNTVTGIISGLKGQEGALNDELNKIAKSMTNVIKKTLKIHSPSQVMRDEVGANVGAGLVQGIDQSHDSVAAAAQRMAKAAVPSGIMDRISNFVSSAAQMMPAINIPTVSMAGGPAIYQGTTTTQTNNRPVQLTVVTQYDGKEVARTTQMPIDIMNQQRINMRQFMQGRNN</sequence>
<dbReference type="eggNOG" id="COG1196">
    <property type="taxonomic scope" value="Bacteria"/>
</dbReference>
<keyword evidence="2" id="KW-0812">Transmembrane</keyword>
<keyword evidence="2" id="KW-1133">Transmembrane helix</keyword>
<dbReference type="PATRIC" id="fig|1395513.3.peg.2560"/>
<feature type="compositionally biased region" description="Basic and acidic residues" evidence="1">
    <location>
        <begin position="1151"/>
        <end position="1192"/>
    </location>
</feature>
<evidence type="ECO:0000313" key="5">
    <source>
        <dbReference type="Proteomes" id="UP000018296"/>
    </source>
</evidence>
<name>V6IXA5_9BACL</name>
<dbReference type="eggNOG" id="COG3953">
    <property type="taxonomic scope" value="Bacteria"/>
</dbReference>
<dbReference type="eggNOG" id="COG5283">
    <property type="taxonomic scope" value="Bacteria"/>
</dbReference>
<evidence type="ECO:0000259" key="3">
    <source>
        <dbReference type="Pfam" id="PF20155"/>
    </source>
</evidence>